<dbReference type="EMBL" id="GEVK01000500">
    <property type="protein sequence ID" value="JAU52332.1"/>
    <property type="molecule type" value="Transcribed_RNA"/>
</dbReference>
<sequence>MGCTYSFLRVPLQIVCDQNLFNGAVSCIFGDGNYIHMMEANLEALQKTMLELQETRHDLLRRVSEEEDKGLQQLAQVRGWFSRVEGIESQVNDLLRDESIETQRLCLFGYCSKTCISSCNYGKEVLKKLEAVKELLSKGVFEVVAVKSLVPKVVKKHIQTTIGLESMVEKAWNSLIKDERRTLGLYGMGGVGKTTLLARINNKFENEFDVVIWVVVSKDLQNENIQNQILGRLRVDKEWKQDTEEEKASSIYNMLSRKKFVLLLDDIWSEVDLNKIGVPPPTQDNESKIVFTTRLKEVCKDMKADDELKVDCLSPEDAWELFRNTVGETTLNCHEDIPMLAREVAEKCCGLPLALNVIGKAMSCKEDVHEWRHDIKVLNTSSHKFPGMKEKILSILKFSYDGLGDENVKACFLYCSLFPEDYEINKEVLIEYWIGEGFINGNRDEDGSNNHGHAIIGTLLRAHLLVETEITMDLEATLRVKMHDVLREMALWIEEEKRCVKAGVQLRCIPNDINWKVVQRISLMNNQIQEISFCPPECPNLSTLLLGGNEFKVIPGEFFQFMQALVVLDLSGNIEVHRLPKEISCLSSLQYLNLSFTSIRSLPVGFKKLISLNLEYTYSLESIDGIATSFPILQVLRLFDSGVCIDAKTLMEELHLLEQLKFLTLTVKDALILESIQEVERLASTIQCLCIEDVSAEVVILNTKALRGLQILAIHKCNISEIKIDWESKEREELLSTTSPGFKHLSSVAIFGLKGSKDLTWLLFAQNLKNLTVDDAESIEEIINNEKGMSISNLHPHLSVPFGKLQRLVLFSLSELKRICSNPSALPNLIFFCVDDCPKLPNDTIDFPRREQE</sequence>
<dbReference type="InterPro" id="IPR050905">
    <property type="entry name" value="Plant_NBS-LRR"/>
</dbReference>
<evidence type="ECO:0000256" key="2">
    <source>
        <dbReference type="ARBA" id="ARBA00022614"/>
    </source>
</evidence>
<evidence type="ECO:0000259" key="9">
    <source>
        <dbReference type="Pfam" id="PF23559"/>
    </source>
</evidence>
<dbReference type="SUPFAM" id="SSF52540">
    <property type="entry name" value="P-loop containing nucleoside triphosphate hydrolases"/>
    <property type="match status" value="1"/>
</dbReference>
<gene>
    <name evidence="10" type="ORF">LC_TR3490_c0_g1_i1_g.13309</name>
</gene>
<keyword evidence="6" id="KW-0067">ATP-binding</keyword>
<dbReference type="InterPro" id="IPR036388">
    <property type="entry name" value="WH-like_DNA-bd_sf"/>
</dbReference>
<evidence type="ECO:0000259" key="8">
    <source>
        <dbReference type="Pfam" id="PF00931"/>
    </source>
</evidence>
<dbReference type="Gene3D" id="1.10.10.10">
    <property type="entry name" value="Winged helix-like DNA-binding domain superfamily/Winged helix DNA-binding domain"/>
    <property type="match status" value="1"/>
</dbReference>
<dbReference type="GO" id="GO:0043531">
    <property type="term" value="F:ADP binding"/>
    <property type="evidence" value="ECO:0007669"/>
    <property type="project" value="InterPro"/>
</dbReference>
<dbReference type="PANTHER" id="PTHR33463:SF220">
    <property type="entry name" value="NB-ARC DOMAIN-CONTAINING PROTEIN"/>
    <property type="match status" value="1"/>
</dbReference>
<evidence type="ECO:0000256" key="7">
    <source>
        <dbReference type="SAM" id="Coils"/>
    </source>
</evidence>
<protein>
    <submittedName>
        <fullName evidence="10">Putative disease resistance protein</fullName>
    </submittedName>
</protein>
<organism evidence="10">
    <name type="scientific">Noccaea caerulescens</name>
    <name type="common">Alpine penny-cress</name>
    <name type="synonym">Thlaspi caerulescens</name>
    <dbReference type="NCBI Taxonomy" id="107243"/>
    <lineage>
        <taxon>Eukaryota</taxon>
        <taxon>Viridiplantae</taxon>
        <taxon>Streptophyta</taxon>
        <taxon>Embryophyta</taxon>
        <taxon>Tracheophyta</taxon>
        <taxon>Spermatophyta</taxon>
        <taxon>Magnoliopsida</taxon>
        <taxon>eudicotyledons</taxon>
        <taxon>Gunneridae</taxon>
        <taxon>Pentapetalae</taxon>
        <taxon>rosids</taxon>
        <taxon>malvids</taxon>
        <taxon>Brassicales</taxon>
        <taxon>Brassicaceae</taxon>
        <taxon>Coluteocarpeae</taxon>
        <taxon>Noccaea</taxon>
    </lineage>
</organism>
<dbReference type="Gene3D" id="3.40.50.300">
    <property type="entry name" value="P-loop containing nucleotide triphosphate hydrolases"/>
    <property type="match status" value="1"/>
</dbReference>
<feature type="domain" description="Disease resistance protein winged helix" evidence="9">
    <location>
        <begin position="417"/>
        <end position="490"/>
    </location>
</feature>
<dbReference type="Gene3D" id="1.10.8.430">
    <property type="entry name" value="Helical domain of apoptotic protease-activating factors"/>
    <property type="match status" value="1"/>
</dbReference>
<keyword evidence="3" id="KW-0677">Repeat</keyword>
<accession>A0A1J3GDK9</accession>
<evidence type="ECO:0000256" key="5">
    <source>
        <dbReference type="ARBA" id="ARBA00022821"/>
    </source>
</evidence>
<feature type="coiled-coil region" evidence="7">
    <location>
        <begin position="35"/>
        <end position="69"/>
    </location>
</feature>
<dbReference type="InterPro" id="IPR002182">
    <property type="entry name" value="NB-ARC"/>
</dbReference>
<keyword evidence="4" id="KW-0547">Nucleotide-binding</keyword>
<dbReference type="InterPro" id="IPR027417">
    <property type="entry name" value="P-loop_NTPase"/>
</dbReference>
<dbReference type="Pfam" id="PF00931">
    <property type="entry name" value="NB-ARC"/>
    <property type="match status" value="1"/>
</dbReference>
<dbReference type="InterPro" id="IPR058922">
    <property type="entry name" value="WHD_DRP"/>
</dbReference>
<dbReference type="Pfam" id="PF23559">
    <property type="entry name" value="WHD_DRP"/>
    <property type="match status" value="1"/>
</dbReference>
<dbReference type="PRINTS" id="PR00364">
    <property type="entry name" value="DISEASERSIST"/>
</dbReference>
<keyword evidence="7" id="KW-0175">Coiled coil</keyword>
<dbReference type="InterPro" id="IPR001611">
    <property type="entry name" value="Leu-rich_rpt"/>
</dbReference>
<evidence type="ECO:0000256" key="6">
    <source>
        <dbReference type="ARBA" id="ARBA00022840"/>
    </source>
</evidence>
<dbReference type="FunFam" id="3.40.50.300:FF:001091">
    <property type="entry name" value="Probable disease resistance protein At1g61300"/>
    <property type="match status" value="1"/>
</dbReference>
<comment type="similarity">
    <text evidence="1">Belongs to the disease resistance NB-LRR family.</text>
</comment>
<dbReference type="FunFam" id="1.10.10.10:FF:000322">
    <property type="entry name" value="Probable disease resistance protein At1g63360"/>
    <property type="match status" value="1"/>
</dbReference>
<dbReference type="GO" id="GO:0006952">
    <property type="term" value="P:defense response"/>
    <property type="evidence" value="ECO:0007669"/>
    <property type="project" value="UniProtKB-KW"/>
</dbReference>
<reference evidence="10" key="1">
    <citation type="submission" date="2016-07" db="EMBL/GenBank/DDBJ databases">
        <title>De novo transcriptome assembly of four accessions of the metal hyperaccumulator plant Noccaea caerulescens.</title>
        <authorList>
            <person name="Blande D."/>
            <person name="Halimaa P."/>
            <person name="Tervahauta A.I."/>
            <person name="Aarts M.G."/>
            <person name="Karenlampi S.O."/>
        </authorList>
    </citation>
    <scope>NUCLEOTIDE SEQUENCE</scope>
</reference>
<dbReference type="SUPFAM" id="SSF52058">
    <property type="entry name" value="L domain-like"/>
    <property type="match status" value="1"/>
</dbReference>
<dbReference type="InterPro" id="IPR042197">
    <property type="entry name" value="Apaf_helical"/>
</dbReference>
<evidence type="ECO:0000256" key="1">
    <source>
        <dbReference type="ARBA" id="ARBA00008894"/>
    </source>
</evidence>
<keyword evidence="5" id="KW-0611">Plant defense</keyword>
<dbReference type="PANTHER" id="PTHR33463">
    <property type="entry name" value="NB-ARC DOMAIN-CONTAINING PROTEIN-RELATED"/>
    <property type="match status" value="1"/>
</dbReference>
<evidence type="ECO:0000256" key="3">
    <source>
        <dbReference type="ARBA" id="ARBA00022737"/>
    </source>
</evidence>
<dbReference type="Gene3D" id="3.80.10.10">
    <property type="entry name" value="Ribonuclease Inhibitor"/>
    <property type="match status" value="1"/>
</dbReference>
<feature type="domain" description="NB-ARC" evidence="8">
    <location>
        <begin position="165"/>
        <end position="331"/>
    </location>
</feature>
<dbReference type="GO" id="GO:0005524">
    <property type="term" value="F:ATP binding"/>
    <property type="evidence" value="ECO:0007669"/>
    <property type="project" value="UniProtKB-KW"/>
</dbReference>
<dbReference type="FunFam" id="1.10.8.430:FF:000003">
    <property type="entry name" value="Probable disease resistance protein At5g66910"/>
    <property type="match status" value="1"/>
</dbReference>
<dbReference type="Pfam" id="PF13855">
    <property type="entry name" value="LRR_8"/>
    <property type="match status" value="1"/>
</dbReference>
<proteinExistence type="inferred from homology"/>
<name>A0A1J3GDK9_NOCCA</name>
<evidence type="ECO:0000256" key="4">
    <source>
        <dbReference type="ARBA" id="ARBA00022741"/>
    </source>
</evidence>
<dbReference type="AlphaFoldDB" id="A0A1J3GDK9"/>
<evidence type="ECO:0000313" key="10">
    <source>
        <dbReference type="EMBL" id="JAU52332.1"/>
    </source>
</evidence>
<dbReference type="InterPro" id="IPR032675">
    <property type="entry name" value="LRR_dom_sf"/>
</dbReference>
<keyword evidence="2" id="KW-0433">Leucine-rich repeat</keyword>